<dbReference type="Gene3D" id="3.30.420.340">
    <property type="entry name" value="UvrC, RNAse H endonuclease domain"/>
    <property type="match status" value="1"/>
</dbReference>
<dbReference type="InterPro" id="IPR036876">
    <property type="entry name" value="UVR_dom_sf"/>
</dbReference>
<dbReference type="EMBL" id="CP060634">
    <property type="protein sequence ID" value="QNM05062.1"/>
    <property type="molecule type" value="Genomic_DNA"/>
</dbReference>
<evidence type="ECO:0000256" key="5">
    <source>
        <dbReference type="ARBA" id="ARBA00023204"/>
    </source>
</evidence>
<feature type="domain" description="UvrC family homology region profile" evidence="10">
    <location>
        <begin position="255"/>
        <end position="493"/>
    </location>
</feature>
<dbReference type="CDD" id="cd10434">
    <property type="entry name" value="GIY-YIG_UvrC_Cho"/>
    <property type="match status" value="1"/>
</dbReference>
<proteinExistence type="inferred from homology"/>
<dbReference type="PANTHER" id="PTHR30562">
    <property type="entry name" value="UVRC/OXIDOREDUCTASE"/>
    <property type="match status" value="1"/>
</dbReference>
<dbReference type="SMART" id="SM00465">
    <property type="entry name" value="GIYc"/>
    <property type="match status" value="1"/>
</dbReference>
<dbReference type="AlphaFoldDB" id="A0A7G9G2N0"/>
<dbReference type="RefSeq" id="WP_249301868.1">
    <property type="nucleotide sequence ID" value="NZ_CP060634.1"/>
</dbReference>
<organism evidence="11 12">
    <name type="scientific">Qiania dongpingensis</name>
    <dbReference type="NCBI Taxonomy" id="2763669"/>
    <lineage>
        <taxon>Bacteria</taxon>
        <taxon>Bacillati</taxon>
        <taxon>Bacillota</taxon>
        <taxon>Clostridia</taxon>
        <taxon>Lachnospirales</taxon>
        <taxon>Lachnospiraceae</taxon>
        <taxon>Qiania</taxon>
    </lineage>
</organism>
<dbReference type="SUPFAM" id="SSF82771">
    <property type="entry name" value="GIY-YIG endonuclease"/>
    <property type="match status" value="1"/>
</dbReference>
<dbReference type="GO" id="GO:0009432">
    <property type="term" value="P:SOS response"/>
    <property type="evidence" value="ECO:0007669"/>
    <property type="project" value="UniProtKB-UniRule"/>
</dbReference>
<keyword evidence="3 7" id="KW-0228">DNA excision</keyword>
<dbReference type="HAMAP" id="MF_00203">
    <property type="entry name" value="UvrC"/>
    <property type="match status" value="1"/>
</dbReference>
<dbReference type="PROSITE" id="PS50165">
    <property type="entry name" value="UVRC"/>
    <property type="match status" value="1"/>
</dbReference>
<evidence type="ECO:0000256" key="2">
    <source>
        <dbReference type="ARBA" id="ARBA00022763"/>
    </source>
</evidence>
<evidence type="ECO:0000313" key="11">
    <source>
        <dbReference type="EMBL" id="QNM05062.1"/>
    </source>
</evidence>
<dbReference type="GO" id="GO:0009381">
    <property type="term" value="F:excinuclease ABC activity"/>
    <property type="evidence" value="ECO:0007669"/>
    <property type="project" value="UniProtKB-UniRule"/>
</dbReference>
<keyword evidence="2 7" id="KW-0227">DNA damage</keyword>
<dbReference type="Gene3D" id="1.10.150.20">
    <property type="entry name" value="5' to 3' exonuclease, C-terminal subdomain"/>
    <property type="match status" value="1"/>
</dbReference>
<dbReference type="GO" id="GO:0003677">
    <property type="term" value="F:DNA binding"/>
    <property type="evidence" value="ECO:0007669"/>
    <property type="project" value="UniProtKB-UniRule"/>
</dbReference>
<dbReference type="Pfam" id="PF08459">
    <property type="entry name" value="UvrC_RNaseH_dom"/>
    <property type="match status" value="1"/>
</dbReference>
<feature type="domain" description="GIY-YIG" evidence="9">
    <location>
        <begin position="13"/>
        <end position="92"/>
    </location>
</feature>
<dbReference type="GO" id="GO:0009380">
    <property type="term" value="C:excinuclease repair complex"/>
    <property type="evidence" value="ECO:0007669"/>
    <property type="project" value="InterPro"/>
</dbReference>
<evidence type="ECO:0000256" key="4">
    <source>
        <dbReference type="ARBA" id="ARBA00022881"/>
    </source>
</evidence>
<dbReference type="PANTHER" id="PTHR30562:SF1">
    <property type="entry name" value="UVRABC SYSTEM PROTEIN C"/>
    <property type="match status" value="1"/>
</dbReference>
<keyword evidence="5 7" id="KW-0234">DNA repair</keyword>
<dbReference type="PROSITE" id="PS50164">
    <property type="entry name" value="GIY_YIG"/>
    <property type="match status" value="1"/>
</dbReference>
<evidence type="ECO:0000259" key="9">
    <source>
        <dbReference type="PROSITE" id="PS50164"/>
    </source>
</evidence>
<evidence type="ECO:0000259" key="8">
    <source>
        <dbReference type="PROSITE" id="PS50151"/>
    </source>
</evidence>
<keyword evidence="1 7" id="KW-0963">Cytoplasm</keyword>
<dbReference type="KEGG" id="qdo:H9Q78_11485"/>
<evidence type="ECO:0000256" key="6">
    <source>
        <dbReference type="ARBA" id="ARBA00023236"/>
    </source>
</evidence>
<dbReference type="SUPFAM" id="SSF47781">
    <property type="entry name" value="RuvA domain 2-like"/>
    <property type="match status" value="1"/>
</dbReference>
<dbReference type="InterPro" id="IPR035901">
    <property type="entry name" value="GIY-YIG_endonuc_sf"/>
</dbReference>
<feature type="domain" description="UVR" evidence="8">
    <location>
        <begin position="204"/>
        <end position="239"/>
    </location>
</feature>
<comment type="function">
    <text evidence="7">The UvrABC repair system catalyzes the recognition and processing of DNA lesions. UvrC both incises the 5' and 3' sides of the lesion. The N-terminal half is responsible for the 3' incision and the C-terminal half is responsible for the 5' incision.</text>
</comment>
<dbReference type="InterPro" id="IPR050066">
    <property type="entry name" value="UvrABC_protein_C"/>
</dbReference>
<dbReference type="NCBIfam" id="TIGR00194">
    <property type="entry name" value="uvrC"/>
    <property type="match status" value="1"/>
</dbReference>
<dbReference type="Pfam" id="PF14520">
    <property type="entry name" value="HHH_5"/>
    <property type="match status" value="1"/>
</dbReference>
<sequence length="615" mass="70653">MFDIEEELKKLPGKPGVYLMHDDKDEIIYVGKAISLKNRVRQYFQSSRGKTAKINKMVSRIARFEYIVTDSELEALVLESNLIKEYKPRYNTMLKDDKNYPYIKVTVGEAYPRVLFARDMKRDKSRYFGPYTSAGAVKDSIGLIHKLYKIRTCHRNLPKDIGKERPCLNYHIKQCEAPCQGYISQEKYREAVNQVLEFLGGHYDNILKVLEKQMKEAAEALDFETAASVRELLFSVQKIAQTQKITDSVQEDRDIIAFAEDGKDAVVQIFFMREGKLIGRDNFHLSIGEGDGPAQIMTGFIKQFYAGTPFIPKELMIQHDVEDGEREIIESWLSKKRGQKVVLRVPKKGEKARLMEMAEKNASIILNQDREKIKREEQKTTGAVKELEEILGLSGIVRMEAFDISNISGFQSVGSMVVYEYGRPKRADYRKFRIQTVKGPDDYASMEEVLTRRFVHGQEEQAGIRETGGFDRFPDIIMMDGGKGQVSVAKQVLEKLKLDIPVCGMVKDDNHRTRALYFEGRELPLEHHGEGFRLLTRIQDEAHRFAIEYHRSLRGRDQVHSVLEDIKGIGPVRRKALMRYFKTMEQLKAASVEELAGLPQMNEASAQAVYEFFHS</sequence>
<dbReference type="Proteomes" id="UP000515823">
    <property type="component" value="Chromosome"/>
</dbReference>
<dbReference type="PROSITE" id="PS50151">
    <property type="entry name" value="UVR"/>
    <property type="match status" value="1"/>
</dbReference>
<dbReference type="GO" id="GO:0006289">
    <property type="term" value="P:nucleotide-excision repair"/>
    <property type="evidence" value="ECO:0007669"/>
    <property type="project" value="UniProtKB-UniRule"/>
</dbReference>
<accession>A0A7G9G2N0</accession>
<comment type="subunit">
    <text evidence="7">Interacts with UvrB in an incision complex.</text>
</comment>
<dbReference type="InterPro" id="IPR047296">
    <property type="entry name" value="GIY-YIG_UvrC_Cho"/>
</dbReference>
<comment type="similarity">
    <text evidence="7">Belongs to the UvrC family.</text>
</comment>
<dbReference type="NCBIfam" id="NF001824">
    <property type="entry name" value="PRK00558.1-5"/>
    <property type="match status" value="1"/>
</dbReference>
<dbReference type="Gene3D" id="3.40.1440.10">
    <property type="entry name" value="GIY-YIG endonuclease"/>
    <property type="match status" value="1"/>
</dbReference>
<dbReference type="InterPro" id="IPR001162">
    <property type="entry name" value="UvrC_RNase_H_dom"/>
</dbReference>
<dbReference type="SUPFAM" id="SSF46600">
    <property type="entry name" value="C-terminal UvrC-binding domain of UvrB"/>
    <property type="match status" value="1"/>
</dbReference>
<evidence type="ECO:0000259" key="10">
    <source>
        <dbReference type="PROSITE" id="PS50165"/>
    </source>
</evidence>
<evidence type="ECO:0000256" key="1">
    <source>
        <dbReference type="ARBA" id="ARBA00022490"/>
    </source>
</evidence>
<keyword evidence="6 7" id="KW-0742">SOS response</keyword>
<comment type="subcellular location">
    <subcellularLocation>
        <location evidence="7">Cytoplasm</location>
    </subcellularLocation>
</comment>
<dbReference type="InterPro" id="IPR001943">
    <property type="entry name" value="UVR_dom"/>
</dbReference>
<evidence type="ECO:0000313" key="12">
    <source>
        <dbReference type="Proteomes" id="UP000515823"/>
    </source>
</evidence>
<dbReference type="Pfam" id="PF22920">
    <property type="entry name" value="UvrC_RNaseH"/>
    <property type="match status" value="1"/>
</dbReference>
<name>A0A7G9G2N0_9FIRM</name>
<gene>
    <name evidence="7 11" type="primary">uvrC</name>
    <name evidence="11" type="ORF">H9Q78_11485</name>
</gene>
<evidence type="ECO:0000256" key="7">
    <source>
        <dbReference type="HAMAP-Rule" id="MF_00203"/>
    </source>
</evidence>
<dbReference type="InterPro" id="IPR010994">
    <property type="entry name" value="RuvA_2-like"/>
</dbReference>
<dbReference type="GO" id="GO:0005737">
    <property type="term" value="C:cytoplasm"/>
    <property type="evidence" value="ECO:0007669"/>
    <property type="project" value="UniProtKB-SubCell"/>
</dbReference>
<dbReference type="Gene3D" id="4.10.860.10">
    <property type="entry name" value="UVR domain"/>
    <property type="match status" value="1"/>
</dbReference>
<keyword evidence="4 7" id="KW-0267">Excision nuclease</keyword>
<evidence type="ECO:0000256" key="3">
    <source>
        <dbReference type="ARBA" id="ARBA00022769"/>
    </source>
</evidence>
<dbReference type="InterPro" id="IPR000305">
    <property type="entry name" value="GIY-YIG_endonuc"/>
</dbReference>
<dbReference type="InterPro" id="IPR038476">
    <property type="entry name" value="UvrC_RNase_H_dom_sf"/>
</dbReference>
<dbReference type="FunFam" id="3.40.1440.10:FF:000001">
    <property type="entry name" value="UvrABC system protein C"/>
    <property type="match status" value="1"/>
</dbReference>
<protein>
    <recommendedName>
        <fullName evidence="7">UvrABC system protein C</fullName>
        <shortName evidence="7">Protein UvrC</shortName>
    </recommendedName>
    <alternativeName>
        <fullName evidence="7">Excinuclease ABC subunit C</fullName>
    </alternativeName>
</protein>
<dbReference type="Pfam" id="PF01541">
    <property type="entry name" value="GIY-YIG"/>
    <property type="match status" value="1"/>
</dbReference>
<dbReference type="InterPro" id="IPR004791">
    <property type="entry name" value="UvrC"/>
</dbReference>
<dbReference type="Pfam" id="PF02151">
    <property type="entry name" value="UVR"/>
    <property type="match status" value="1"/>
</dbReference>
<keyword evidence="12" id="KW-1185">Reference proteome</keyword>
<reference evidence="11 12" key="1">
    <citation type="submission" date="2020-08" db="EMBL/GenBank/DDBJ databases">
        <authorList>
            <person name="Liu C."/>
            <person name="Sun Q."/>
        </authorList>
    </citation>
    <scope>NUCLEOTIDE SEQUENCE [LARGE SCALE GENOMIC DNA]</scope>
    <source>
        <strain evidence="11 12">NSJ-38</strain>
    </source>
</reference>